<evidence type="ECO:0000256" key="1">
    <source>
        <dbReference type="SAM" id="SignalP"/>
    </source>
</evidence>
<name>A0A1G7F495_9FLAO</name>
<evidence type="ECO:0000313" key="2">
    <source>
        <dbReference type="EMBL" id="SDE70711.1"/>
    </source>
</evidence>
<dbReference type="OrthoDB" id="705638at2"/>
<keyword evidence="1" id="KW-0732">Signal</keyword>
<protein>
    <recommendedName>
        <fullName evidence="4">DUF4252 domain-containing protein</fullName>
    </recommendedName>
</protein>
<dbReference type="InterPro" id="IPR025348">
    <property type="entry name" value="DUF4252"/>
</dbReference>
<feature type="chain" id="PRO_5011551683" description="DUF4252 domain-containing protein" evidence="1">
    <location>
        <begin position="20"/>
        <end position="180"/>
    </location>
</feature>
<feature type="signal peptide" evidence="1">
    <location>
        <begin position="1"/>
        <end position="19"/>
    </location>
</feature>
<organism evidence="2 3">
    <name type="scientific">Ulvibacter litoralis</name>
    <dbReference type="NCBI Taxonomy" id="227084"/>
    <lineage>
        <taxon>Bacteria</taxon>
        <taxon>Pseudomonadati</taxon>
        <taxon>Bacteroidota</taxon>
        <taxon>Flavobacteriia</taxon>
        <taxon>Flavobacteriales</taxon>
        <taxon>Flavobacteriaceae</taxon>
        <taxon>Ulvibacter</taxon>
    </lineage>
</organism>
<proteinExistence type="predicted"/>
<sequence>MKKIAILIALVLAPMIASAQNAFDSFEDEKDVSSVVVTKNMFKLLSKMDLDSSDPEAKEYLAMVDNLENIKVFTTENPSVALKMDASVAKYVASSKGLGELMRAKDDKKTIKFYSKEGKSENFVSELLMHLKGNVDGKDMTVIMSITGNIDLKQISKLTSELKVPGSDELKNIDTNKKKQ</sequence>
<dbReference type="STRING" id="227084.SAMN05421855_102321"/>
<dbReference type="Proteomes" id="UP000199321">
    <property type="component" value="Unassembled WGS sequence"/>
</dbReference>
<keyword evidence="3" id="KW-1185">Reference proteome</keyword>
<dbReference type="EMBL" id="FNBA01000002">
    <property type="protein sequence ID" value="SDE70711.1"/>
    <property type="molecule type" value="Genomic_DNA"/>
</dbReference>
<dbReference type="RefSeq" id="WP_093142672.1">
    <property type="nucleotide sequence ID" value="NZ_BMWO01000002.1"/>
</dbReference>
<dbReference type="AlphaFoldDB" id="A0A1G7F495"/>
<accession>A0A1G7F495</accession>
<dbReference type="Pfam" id="PF14060">
    <property type="entry name" value="DUF4252"/>
    <property type="match status" value="1"/>
</dbReference>
<gene>
    <name evidence="2" type="ORF">SAMN05421855_102321</name>
</gene>
<reference evidence="2 3" key="1">
    <citation type="submission" date="2016-10" db="EMBL/GenBank/DDBJ databases">
        <authorList>
            <person name="de Groot N.N."/>
        </authorList>
    </citation>
    <scope>NUCLEOTIDE SEQUENCE [LARGE SCALE GENOMIC DNA]</scope>
    <source>
        <strain evidence="2 3">DSM 16195</strain>
    </source>
</reference>
<evidence type="ECO:0008006" key="4">
    <source>
        <dbReference type="Google" id="ProtNLM"/>
    </source>
</evidence>
<evidence type="ECO:0000313" key="3">
    <source>
        <dbReference type="Proteomes" id="UP000199321"/>
    </source>
</evidence>